<dbReference type="PANTHER" id="PTHR30329">
    <property type="entry name" value="STATOR ELEMENT OF FLAGELLAR MOTOR COMPLEX"/>
    <property type="match status" value="1"/>
</dbReference>
<evidence type="ECO:0000313" key="8">
    <source>
        <dbReference type="Proteomes" id="UP000291562"/>
    </source>
</evidence>
<keyword evidence="2 4" id="KW-0472">Membrane</keyword>
<evidence type="ECO:0000256" key="1">
    <source>
        <dbReference type="ARBA" id="ARBA00004442"/>
    </source>
</evidence>
<dbReference type="Gene3D" id="3.30.1330.60">
    <property type="entry name" value="OmpA-like domain"/>
    <property type="match status" value="1"/>
</dbReference>
<dbReference type="PRINTS" id="PR01021">
    <property type="entry name" value="OMPADOMAIN"/>
</dbReference>
<feature type="chain" id="PRO_5019381537" evidence="5">
    <location>
        <begin position="25"/>
        <end position="417"/>
    </location>
</feature>
<dbReference type="RefSeq" id="WP_129833316.1">
    <property type="nucleotide sequence ID" value="NZ_CP035704.1"/>
</dbReference>
<reference evidence="7 8" key="1">
    <citation type="submission" date="2019-01" db="EMBL/GenBank/DDBJ databases">
        <title>Pseudolysobacter antarctica gen. nov., sp. nov., isolated from Fildes Peninsula, Antarctica.</title>
        <authorList>
            <person name="Wei Z."/>
            <person name="Peng F."/>
        </authorList>
    </citation>
    <scope>NUCLEOTIDE SEQUENCE [LARGE SCALE GENOMIC DNA]</scope>
    <source>
        <strain evidence="7 8">AQ6-296</strain>
    </source>
</reference>
<dbReference type="PANTHER" id="PTHR30329:SF21">
    <property type="entry name" value="LIPOPROTEIN YIAD-RELATED"/>
    <property type="match status" value="1"/>
</dbReference>
<dbReference type="GO" id="GO:0009279">
    <property type="term" value="C:cell outer membrane"/>
    <property type="evidence" value="ECO:0007669"/>
    <property type="project" value="UniProtKB-SubCell"/>
</dbReference>
<name>A0A411HK51_9GAMM</name>
<dbReference type="Proteomes" id="UP000291562">
    <property type="component" value="Chromosome"/>
</dbReference>
<evidence type="ECO:0000256" key="4">
    <source>
        <dbReference type="PROSITE-ProRule" id="PRU00473"/>
    </source>
</evidence>
<evidence type="ECO:0000256" key="5">
    <source>
        <dbReference type="SAM" id="SignalP"/>
    </source>
</evidence>
<evidence type="ECO:0000259" key="6">
    <source>
        <dbReference type="PROSITE" id="PS51123"/>
    </source>
</evidence>
<keyword evidence="8" id="KW-1185">Reference proteome</keyword>
<dbReference type="SUPFAM" id="SSF103088">
    <property type="entry name" value="OmpA-like"/>
    <property type="match status" value="1"/>
</dbReference>
<feature type="signal peptide" evidence="5">
    <location>
        <begin position="1"/>
        <end position="24"/>
    </location>
</feature>
<evidence type="ECO:0000313" key="7">
    <source>
        <dbReference type="EMBL" id="QBB70868.1"/>
    </source>
</evidence>
<evidence type="ECO:0000256" key="3">
    <source>
        <dbReference type="ARBA" id="ARBA00023237"/>
    </source>
</evidence>
<dbReference type="KEGG" id="xbc:ELE36_11155"/>
<protein>
    <submittedName>
        <fullName evidence="7">OmpA family protein</fullName>
    </submittedName>
</protein>
<dbReference type="CDD" id="cd07185">
    <property type="entry name" value="OmpA_C-like"/>
    <property type="match status" value="1"/>
</dbReference>
<organism evidence="7 8">
    <name type="scientific">Pseudolysobacter antarcticus</name>
    <dbReference type="NCBI Taxonomy" id="2511995"/>
    <lineage>
        <taxon>Bacteria</taxon>
        <taxon>Pseudomonadati</taxon>
        <taxon>Pseudomonadota</taxon>
        <taxon>Gammaproteobacteria</taxon>
        <taxon>Lysobacterales</taxon>
        <taxon>Rhodanobacteraceae</taxon>
        <taxon>Pseudolysobacter</taxon>
    </lineage>
</organism>
<dbReference type="InterPro" id="IPR036737">
    <property type="entry name" value="OmpA-like_sf"/>
</dbReference>
<accession>A0A411HK51</accession>
<dbReference type="InterPro" id="IPR006665">
    <property type="entry name" value="OmpA-like"/>
</dbReference>
<feature type="domain" description="OmpA-like" evidence="6">
    <location>
        <begin position="299"/>
        <end position="416"/>
    </location>
</feature>
<dbReference type="Pfam" id="PF00691">
    <property type="entry name" value="OmpA"/>
    <property type="match status" value="1"/>
</dbReference>
<dbReference type="OrthoDB" id="9782229at2"/>
<dbReference type="EMBL" id="CP035704">
    <property type="protein sequence ID" value="QBB70868.1"/>
    <property type="molecule type" value="Genomic_DNA"/>
</dbReference>
<keyword evidence="3" id="KW-0998">Cell outer membrane</keyword>
<gene>
    <name evidence="7" type="ORF">ELE36_11155</name>
</gene>
<evidence type="ECO:0000256" key="2">
    <source>
        <dbReference type="ARBA" id="ARBA00023136"/>
    </source>
</evidence>
<dbReference type="InterPro" id="IPR006664">
    <property type="entry name" value="OMP_bac"/>
</dbReference>
<sequence>MTKMKSIAAMMFGICLMLISPAYAQKNAKPAAPTLPAYFTLPASFGIASGGSGITFEDFGESEFYQPGSDDAIVKQGKHWYAPLELKNPPSGIEGKAIWAQLKPALLASGWTIPIEYDSNPFSAMMRYQKDGRDVWGYIKVFGSDDMRLNIVEIAQAASLLTINPPAAAPEKFAAEKGDFPYLPPLTGSTFKSGAHDPGTMEVALPGSDEVQVVGSGFIVKYYANLPTVSTVAFINAYHDALIKAGWTILSQNHGSDATLTAHYAAHGRDLWAYLHMGGEEYSIKVADVGSNDDLARQLTKDCHAALYGVLFDFNKATLKAESDGALQRVLALLQQDATLKLEVQGHTDNVGGDDYNRKLSDARASAVLAWLVQHGIAANRLSFKGYGKTVPVASNDTDAGRARNRRVEIAKPGCAK</sequence>
<dbReference type="PROSITE" id="PS51123">
    <property type="entry name" value="OMPA_2"/>
    <property type="match status" value="1"/>
</dbReference>
<keyword evidence="5" id="KW-0732">Signal</keyword>
<dbReference type="InterPro" id="IPR050330">
    <property type="entry name" value="Bact_OuterMem_StrucFunc"/>
</dbReference>
<dbReference type="AlphaFoldDB" id="A0A411HK51"/>
<proteinExistence type="predicted"/>
<comment type="subcellular location">
    <subcellularLocation>
        <location evidence="1">Cell outer membrane</location>
    </subcellularLocation>
</comment>